<dbReference type="PANTHER" id="PTHR43133">
    <property type="entry name" value="RNA POLYMERASE ECF-TYPE SIGMA FACTO"/>
    <property type="match status" value="1"/>
</dbReference>
<keyword evidence="2" id="KW-0805">Transcription regulation</keyword>
<dbReference type="InterPro" id="IPR000792">
    <property type="entry name" value="Tscrpt_reg_LuxR_C"/>
</dbReference>
<evidence type="ECO:0000313" key="6">
    <source>
        <dbReference type="EMBL" id="PWJ40882.1"/>
    </source>
</evidence>
<dbReference type="Gene3D" id="1.10.10.10">
    <property type="entry name" value="Winged helix-like DNA-binding domain superfamily/Winged helix DNA-binding domain"/>
    <property type="match status" value="1"/>
</dbReference>
<evidence type="ECO:0000256" key="4">
    <source>
        <dbReference type="ARBA" id="ARBA00023163"/>
    </source>
</evidence>
<keyword evidence="7" id="KW-1185">Reference proteome</keyword>
<feature type="domain" description="HTH luxR-type" evidence="5">
    <location>
        <begin position="126"/>
        <end position="153"/>
    </location>
</feature>
<dbReference type="PROSITE" id="PS00622">
    <property type="entry name" value="HTH_LUXR_1"/>
    <property type="match status" value="1"/>
</dbReference>
<sequence length="163" mass="19357">MKKEELFQQIIKEHKDKLFRLVYAYLYDKSAAEDLMQEVWINVWESLSKYKGDAQLSTWLYRITVNTTISFNRSSTRKKDLNETYKKEAFTDDYDFEKDEQINMLMKAIHQLKEDERLVIGLVLEDLSYKEISEVLGISVNNIGVKINRIKNKLSKILNHERA</sequence>
<dbReference type="Pfam" id="PF08281">
    <property type="entry name" value="Sigma70_r4_2"/>
    <property type="match status" value="1"/>
</dbReference>
<dbReference type="RefSeq" id="WP_109619715.1">
    <property type="nucleotide sequence ID" value="NZ_QGDO01000004.1"/>
</dbReference>
<dbReference type="NCBIfam" id="TIGR02937">
    <property type="entry name" value="sigma70-ECF"/>
    <property type="match status" value="1"/>
</dbReference>
<dbReference type="AlphaFoldDB" id="A0A315Z7E5"/>
<dbReference type="Gene3D" id="1.10.1740.10">
    <property type="match status" value="1"/>
</dbReference>
<dbReference type="GO" id="GO:0003677">
    <property type="term" value="F:DNA binding"/>
    <property type="evidence" value="ECO:0007669"/>
    <property type="project" value="InterPro"/>
</dbReference>
<reference evidence="6 7" key="1">
    <citation type="submission" date="2018-03" db="EMBL/GenBank/DDBJ databases">
        <title>Genomic Encyclopedia of Archaeal and Bacterial Type Strains, Phase II (KMG-II): from individual species to whole genera.</title>
        <authorList>
            <person name="Goeker M."/>
        </authorList>
    </citation>
    <scope>NUCLEOTIDE SEQUENCE [LARGE SCALE GENOMIC DNA]</scope>
    <source>
        <strain evidence="6 7">DSM 28229</strain>
    </source>
</reference>
<dbReference type="EMBL" id="QGDO01000004">
    <property type="protein sequence ID" value="PWJ40882.1"/>
    <property type="molecule type" value="Genomic_DNA"/>
</dbReference>
<dbReference type="Pfam" id="PF04542">
    <property type="entry name" value="Sigma70_r2"/>
    <property type="match status" value="1"/>
</dbReference>
<evidence type="ECO:0000313" key="7">
    <source>
        <dbReference type="Proteomes" id="UP000245535"/>
    </source>
</evidence>
<dbReference type="InterPro" id="IPR013324">
    <property type="entry name" value="RNA_pol_sigma_r3/r4-like"/>
</dbReference>
<dbReference type="OrthoDB" id="9780326at2"/>
<comment type="similarity">
    <text evidence="1">Belongs to the sigma-70 factor family. ECF subfamily.</text>
</comment>
<dbReference type="InterPro" id="IPR007627">
    <property type="entry name" value="RNA_pol_sigma70_r2"/>
</dbReference>
<evidence type="ECO:0000259" key="5">
    <source>
        <dbReference type="PROSITE" id="PS00622"/>
    </source>
</evidence>
<dbReference type="InterPro" id="IPR036388">
    <property type="entry name" value="WH-like_DNA-bd_sf"/>
</dbReference>
<comment type="caution">
    <text evidence="6">The sequence shown here is derived from an EMBL/GenBank/DDBJ whole genome shotgun (WGS) entry which is preliminary data.</text>
</comment>
<dbReference type="PANTHER" id="PTHR43133:SF45">
    <property type="entry name" value="RNA POLYMERASE ECF-TYPE SIGMA FACTOR"/>
    <property type="match status" value="1"/>
</dbReference>
<accession>A0A315Z7E5</accession>
<dbReference type="CDD" id="cd06171">
    <property type="entry name" value="Sigma70_r4"/>
    <property type="match status" value="1"/>
</dbReference>
<organism evidence="6 7">
    <name type="scientific">Sediminitomix flava</name>
    <dbReference type="NCBI Taxonomy" id="379075"/>
    <lineage>
        <taxon>Bacteria</taxon>
        <taxon>Pseudomonadati</taxon>
        <taxon>Bacteroidota</taxon>
        <taxon>Cytophagia</taxon>
        <taxon>Cytophagales</taxon>
        <taxon>Flammeovirgaceae</taxon>
        <taxon>Sediminitomix</taxon>
    </lineage>
</organism>
<dbReference type="InterPro" id="IPR039425">
    <property type="entry name" value="RNA_pol_sigma-70-like"/>
</dbReference>
<evidence type="ECO:0000256" key="1">
    <source>
        <dbReference type="ARBA" id="ARBA00010641"/>
    </source>
</evidence>
<keyword evidence="4" id="KW-0804">Transcription</keyword>
<dbReference type="GO" id="GO:0006352">
    <property type="term" value="P:DNA-templated transcription initiation"/>
    <property type="evidence" value="ECO:0007669"/>
    <property type="project" value="InterPro"/>
</dbReference>
<dbReference type="Proteomes" id="UP000245535">
    <property type="component" value="Unassembled WGS sequence"/>
</dbReference>
<proteinExistence type="inferred from homology"/>
<protein>
    <submittedName>
        <fullName evidence="6">RNA polymerase sigma-70 factor (ECF subfamily)</fullName>
    </submittedName>
</protein>
<evidence type="ECO:0000256" key="2">
    <source>
        <dbReference type="ARBA" id="ARBA00023015"/>
    </source>
</evidence>
<dbReference type="GO" id="GO:0016987">
    <property type="term" value="F:sigma factor activity"/>
    <property type="evidence" value="ECO:0007669"/>
    <property type="project" value="UniProtKB-KW"/>
</dbReference>
<name>A0A315Z7E5_SEDFL</name>
<evidence type="ECO:0000256" key="3">
    <source>
        <dbReference type="ARBA" id="ARBA00023082"/>
    </source>
</evidence>
<gene>
    <name evidence="6" type="ORF">BC781_104142</name>
</gene>
<dbReference type="InterPro" id="IPR013249">
    <property type="entry name" value="RNA_pol_sigma70_r4_t2"/>
</dbReference>
<keyword evidence="3" id="KW-0731">Sigma factor</keyword>
<dbReference type="SUPFAM" id="SSF88659">
    <property type="entry name" value="Sigma3 and sigma4 domains of RNA polymerase sigma factors"/>
    <property type="match status" value="1"/>
</dbReference>
<dbReference type="SUPFAM" id="SSF88946">
    <property type="entry name" value="Sigma2 domain of RNA polymerase sigma factors"/>
    <property type="match status" value="1"/>
</dbReference>
<dbReference type="InterPro" id="IPR014284">
    <property type="entry name" value="RNA_pol_sigma-70_dom"/>
</dbReference>
<dbReference type="InterPro" id="IPR013325">
    <property type="entry name" value="RNA_pol_sigma_r2"/>
</dbReference>